<feature type="domain" description="GAG-pre-integrase" evidence="3">
    <location>
        <begin position="813"/>
        <end position="884"/>
    </location>
</feature>
<evidence type="ECO:0000259" key="3">
    <source>
        <dbReference type="Pfam" id="PF13976"/>
    </source>
</evidence>
<comment type="caution">
    <text evidence="5">The sequence shown here is derived from an EMBL/GenBank/DDBJ whole genome shotgun (WGS) entry which is preliminary data.</text>
</comment>
<keyword evidence="1" id="KW-0378">Hydrolase</keyword>
<feature type="region of interest" description="Disordered" evidence="2">
    <location>
        <begin position="290"/>
        <end position="322"/>
    </location>
</feature>
<name>A0ABQ4XAY9_9ASTR</name>
<feature type="compositionally biased region" description="Pro residues" evidence="2">
    <location>
        <begin position="1"/>
        <end position="12"/>
    </location>
</feature>
<feature type="region of interest" description="Disordered" evidence="2">
    <location>
        <begin position="1"/>
        <end position="20"/>
    </location>
</feature>
<dbReference type="PANTHER" id="PTHR42648:SF32">
    <property type="entry name" value="RIBONUCLEASE H-LIKE DOMAIN, GAG-PRE-INTEGRASE DOMAIN PROTEIN-RELATED"/>
    <property type="match status" value="1"/>
</dbReference>
<dbReference type="EMBL" id="BQNB010009341">
    <property type="protein sequence ID" value="GJS62178.1"/>
    <property type="molecule type" value="Genomic_DNA"/>
</dbReference>
<organism evidence="5 6">
    <name type="scientific">Tanacetum coccineum</name>
    <dbReference type="NCBI Taxonomy" id="301880"/>
    <lineage>
        <taxon>Eukaryota</taxon>
        <taxon>Viridiplantae</taxon>
        <taxon>Streptophyta</taxon>
        <taxon>Embryophyta</taxon>
        <taxon>Tracheophyta</taxon>
        <taxon>Spermatophyta</taxon>
        <taxon>Magnoliopsida</taxon>
        <taxon>eudicotyledons</taxon>
        <taxon>Gunneridae</taxon>
        <taxon>Pentapetalae</taxon>
        <taxon>asterids</taxon>
        <taxon>campanulids</taxon>
        <taxon>Asterales</taxon>
        <taxon>Asteraceae</taxon>
        <taxon>Asteroideae</taxon>
        <taxon>Anthemideae</taxon>
        <taxon>Anthemidinae</taxon>
        <taxon>Tanacetum</taxon>
    </lineage>
</organism>
<feature type="compositionally biased region" description="Basic and acidic residues" evidence="2">
    <location>
        <begin position="301"/>
        <end position="319"/>
    </location>
</feature>
<dbReference type="InterPro" id="IPR025724">
    <property type="entry name" value="GAG-pre-integrase_dom"/>
</dbReference>
<reference evidence="5" key="2">
    <citation type="submission" date="2022-01" db="EMBL/GenBank/DDBJ databases">
        <authorList>
            <person name="Yamashiro T."/>
            <person name="Shiraishi A."/>
            <person name="Satake H."/>
            <person name="Nakayama K."/>
        </authorList>
    </citation>
    <scope>NUCLEOTIDE SEQUENCE</scope>
</reference>
<evidence type="ECO:0000256" key="2">
    <source>
        <dbReference type="SAM" id="MobiDB-lite"/>
    </source>
</evidence>
<dbReference type="Proteomes" id="UP001151760">
    <property type="component" value="Unassembled WGS sequence"/>
</dbReference>
<evidence type="ECO:0000313" key="6">
    <source>
        <dbReference type="Proteomes" id="UP001151760"/>
    </source>
</evidence>
<keyword evidence="1" id="KW-0645">Protease</keyword>
<gene>
    <name evidence="5" type="ORF">Tco_0656962</name>
</gene>
<feature type="domain" description="Retrovirus-related Pol polyprotein from transposon TNT 1-94-like beta-barrel" evidence="4">
    <location>
        <begin position="710"/>
        <end position="785"/>
    </location>
</feature>
<dbReference type="PANTHER" id="PTHR42648">
    <property type="entry name" value="TRANSPOSASE, PUTATIVE-RELATED"/>
    <property type="match status" value="1"/>
</dbReference>
<dbReference type="InterPro" id="IPR039537">
    <property type="entry name" value="Retrotran_Ty1/copia-like"/>
</dbReference>
<evidence type="ECO:0000256" key="1">
    <source>
        <dbReference type="ARBA" id="ARBA00022670"/>
    </source>
</evidence>
<proteinExistence type="predicted"/>
<dbReference type="Pfam" id="PF14223">
    <property type="entry name" value="Retrotran_gag_2"/>
    <property type="match status" value="1"/>
</dbReference>
<dbReference type="Pfam" id="PF13976">
    <property type="entry name" value="gag_pre-integrs"/>
    <property type="match status" value="1"/>
</dbReference>
<evidence type="ECO:0000313" key="5">
    <source>
        <dbReference type="EMBL" id="GJS62178.1"/>
    </source>
</evidence>
<dbReference type="Pfam" id="PF22936">
    <property type="entry name" value="Pol_BBD"/>
    <property type="match status" value="1"/>
</dbReference>
<reference evidence="5" key="1">
    <citation type="journal article" date="2022" name="Int. J. Mol. Sci.">
        <title>Draft Genome of Tanacetum Coccineum: Genomic Comparison of Closely Related Tanacetum-Family Plants.</title>
        <authorList>
            <person name="Yamashiro T."/>
            <person name="Shiraishi A."/>
            <person name="Nakayama K."/>
            <person name="Satake H."/>
        </authorList>
    </citation>
    <scope>NUCLEOTIDE SEQUENCE</scope>
</reference>
<protein>
    <submittedName>
        <fullName evidence="5">Retrovirus-related pol polyprotein from transposon TNT 1-94</fullName>
    </submittedName>
</protein>
<evidence type="ECO:0000259" key="4">
    <source>
        <dbReference type="Pfam" id="PF22936"/>
    </source>
</evidence>
<feature type="region of interest" description="Disordered" evidence="2">
    <location>
        <begin position="526"/>
        <end position="567"/>
    </location>
</feature>
<dbReference type="InterPro" id="IPR054722">
    <property type="entry name" value="PolX-like_BBD"/>
</dbReference>
<accession>A0ABQ4XAY9</accession>
<sequence>MSGTIPPIPPPFGASSGNLDSLNVNRVDTMPVTTDPINTTNTTNVSQSVVDENLPQLLDSRGGSHVTNVPAFDKEDFTNKRLKSIIISCLPNDVMKSVIKCKTAKEMWNDLILAHEGPSDIRDTKIAALRLKFNAFKSLEGEKVNGTFTRLKCLLNDLENNGVTIPQAEVNATFVNSLPRKWLSMNQTQRANNSIKNDSLATLYGKYNYEEGLIDQIYESETQRFTIQASSSKALISNHQFQDSDSDVEEDQRTNNEFMADLNVEYHERALLANQKRFYKRTVLTKRIDDMTKGKSKKGKKEKEKSEKEDEPSDGKADARSSQWVDITMKKVHRLLSMTDGDERKHALDYTYVDLHYVEDQRKNLVSKFNLLKQEISLHKSELSNLKNIVSINCSLQNKVIRVNLENESLKDEIIDLKKVIEKWTCSKVTIDQLLSEQVPGNIVKALGRKGRRKEKISSKEVVFTKADESSYVLAPEITSDSESECDSQEPLPPLPKLIGAAPSHTSESLISLSDLTLNMVDLTLDTPDPKKTRPSVKVSHAYVIKKKTEKSPADPKPCSDKKADSSTEQLLLTLMEEVKGLKRQIEIPSGTPPSSSQPSSSKATKQKTWFGPCKHCGFKNHLSDDCYSKPKCSTCGSTDHLTKEHLEHAAVKKTLSKLKAQSPLKPSPKKAPMIPKPFKECKYCGFNDHHSDHCEFYPGCEDYLKRSVWYLDSGCSRHMTGIKQYLHRYSKESGPKVVFGDDSSGDTEGYGLVNCNGITFTRVAYVNGLKHNLISISQLCDANYKVLFTKTQGTIYNQNDEVVLIAPRRRDVYVIDMSSFNKESNACFFAKASPSINWLWHKRLSHLNFKNINNLAKHNLVSGLPSLTFSKDKNCSACEKGKHHRASFKTKRSFSINKSLHLLHMDLFGPVKPQTISHNKYTLVILDEYSRKMENLNEVRVKELRT</sequence>
<feature type="compositionally biased region" description="Basic and acidic residues" evidence="2">
    <location>
        <begin position="550"/>
        <end position="566"/>
    </location>
</feature>
<keyword evidence="6" id="KW-1185">Reference proteome</keyword>